<name>A0A835JJQ4_9ROSI</name>
<evidence type="ECO:0000256" key="1">
    <source>
        <dbReference type="SAM" id="Coils"/>
    </source>
</evidence>
<evidence type="ECO:0000256" key="2">
    <source>
        <dbReference type="SAM" id="SignalP"/>
    </source>
</evidence>
<keyword evidence="4" id="KW-1185">Reference proteome</keyword>
<dbReference type="EMBL" id="JADGMS010000013">
    <property type="protein sequence ID" value="KAF9670691.1"/>
    <property type="molecule type" value="Genomic_DNA"/>
</dbReference>
<sequence>MANLKFWVCLVLLFLTLSMTETTYLDQPYLGRKNLSRVLHELQEKSKQLDEKFADDEDVVRSPYETKRRNSVKVVLCDYKKVLKIGKLQLDHAISYSAAHMSENDKLFNALLLEQTS</sequence>
<feature type="coiled-coil region" evidence="1">
    <location>
        <begin position="32"/>
        <end position="59"/>
    </location>
</feature>
<feature type="chain" id="PRO_5032832865" evidence="2">
    <location>
        <begin position="23"/>
        <end position="117"/>
    </location>
</feature>
<evidence type="ECO:0000313" key="4">
    <source>
        <dbReference type="Proteomes" id="UP000657918"/>
    </source>
</evidence>
<feature type="signal peptide" evidence="2">
    <location>
        <begin position="1"/>
        <end position="22"/>
    </location>
</feature>
<gene>
    <name evidence="3" type="ORF">SADUNF_Sadunf13G0095000</name>
</gene>
<dbReference type="AlphaFoldDB" id="A0A835JJQ4"/>
<proteinExistence type="predicted"/>
<evidence type="ECO:0000313" key="3">
    <source>
        <dbReference type="EMBL" id="KAF9670691.1"/>
    </source>
</evidence>
<reference evidence="3 4" key="1">
    <citation type="submission" date="2020-10" db="EMBL/GenBank/DDBJ databases">
        <title>Plant Genome Project.</title>
        <authorList>
            <person name="Zhang R.-G."/>
        </authorList>
    </citation>
    <scope>NUCLEOTIDE SEQUENCE [LARGE SCALE GENOMIC DNA]</scope>
    <source>
        <strain evidence="3">FAFU-HL-1</strain>
        <tissue evidence="3">Leaf</tissue>
    </source>
</reference>
<keyword evidence="1" id="KW-0175">Coiled coil</keyword>
<keyword evidence="2" id="KW-0732">Signal</keyword>
<organism evidence="3 4">
    <name type="scientific">Salix dunnii</name>
    <dbReference type="NCBI Taxonomy" id="1413687"/>
    <lineage>
        <taxon>Eukaryota</taxon>
        <taxon>Viridiplantae</taxon>
        <taxon>Streptophyta</taxon>
        <taxon>Embryophyta</taxon>
        <taxon>Tracheophyta</taxon>
        <taxon>Spermatophyta</taxon>
        <taxon>Magnoliopsida</taxon>
        <taxon>eudicotyledons</taxon>
        <taxon>Gunneridae</taxon>
        <taxon>Pentapetalae</taxon>
        <taxon>rosids</taxon>
        <taxon>fabids</taxon>
        <taxon>Malpighiales</taxon>
        <taxon>Salicaceae</taxon>
        <taxon>Saliceae</taxon>
        <taxon>Salix</taxon>
    </lineage>
</organism>
<dbReference type="Proteomes" id="UP000657918">
    <property type="component" value="Unassembled WGS sequence"/>
</dbReference>
<dbReference type="OrthoDB" id="1578197at2759"/>
<accession>A0A835JJQ4</accession>
<protein>
    <submittedName>
        <fullName evidence="3">Uncharacterized protein</fullName>
    </submittedName>
</protein>
<comment type="caution">
    <text evidence="3">The sequence shown here is derived from an EMBL/GenBank/DDBJ whole genome shotgun (WGS) entry which is preliminary data.</text>
</comment>